<evidence type="ECO:0000256" key="1">
    <source>
        <dbReference type="ARBA" id="ARBA00022605"/>
    </source>
</evidence>
<reference evidence="7 8" key="1">
    <citation type="submission" date="2016-10" db="EMBL/GenBank/DDBJ databases">
        <authorList>
            <person name="de Groot N.N."/>
        </authorList>
    </citation>
    <scope>NUCLEOTIDE SEQUENCE [LARGE SCALE GENOMIC DNA]</scope>
    <source>
        <strain evidence="7 8">DSM 45610</strain>
    </source>
</reference>
<dbReference type="EMBL" id="FNNQ01000001">
    <property type="protein sequence ID" value="SDV99903.1"/>
    <property type="molecule type" value="Genomic_DNA"/>
</dbReference>
<organism evidence="7 8">
    <name type="scientific">Marininema mesophilum</name>
    <dbReference type="NCBI Taxonomy" id="1048340"/>
    <lineage>
        <taxon>Bacteria</taxon>
        <taxon>Bacillati</taxon>
        <taxon>Bacillota</taxon>
        <taxon>Bacilli</taxon>
        <taxon>Bacillales</taxon>
        <taxon>Thermoactinomycetaceae</taxon>
        <taxon>Marininema</taxon>
    </lineage>
</organism>
<dbReference type="InterPro" id="IPR023753">
    <property type="entry name" value="FAD/NAD-binding_dom"/>
</dbReference>
<evidence type="ECO:0000256" key="2">
    <source>
        <dbReference type="ARBA" id="ARBA00023002"/>
    </source>
</evidence>
<comment type="pathway">
    <text evidence="4">Amino-acid biosynthesis.</text>
</comment>
<dbReference type="STRING" id="1048340.SAMN05444487_10119"/>
<sequence length="491" mass="54399">MGKATGFMDYERKTAAERDSLSRQEDWKEYTLPFPESELKKQGARCMDCATPFCHTGVQINGTDSGCPLYNLIPEWNELVYRGKWKEALERLLKTNNFPEFTGRVCPAPCEGGCTVAINDPAVAIKSIEREIIDRGFAEGWMVPKPPTSRTGKQIVIVGSGPAGLAAADQLNKVGHSVTVYERDDRVGGLLMYGIPNMKLEKSLVTRRVELLEAEGIRFVTGVEIGKDISLEQLRADADAVILCAGAQKHRELSLPGHDLPGVHLAMKYLTQSTKALLDDEYKADIDAKGKDVIVIGGGDTGADCVATALRQKCKSVVQFGRHPRLPEERPENNPWPQMPHVFTMDYAYDEAEARFGRDPRRYSIITKKLVNDDKGNLKELHTVEAEKVIAEDGSHTFREIPGSEKVWPAQLVFVATGFEGTEDALLEGSDLDHQNRRVTAEYGKYATNLDGVFAAGDVRRGQSLIVWAILEGREAARECDRYLMGETDLP</sequence>
<dbReference type="SUPFAM" id="SSF51971">
    <property type="entry name" value="Nucleotide-binding domain"/>
    <property type="match status" value="2"/>
</dbReference>
<evidence type="ECO:0000313" key="7">
    <source>
        <dbReference type="EMBL" id="SDV99903.1"/>
    </source>
</evidence>
<dbReference type="Pfam" id="PF07992">
    <property type="entry name" value="Pyr_redox_2"/>
    <property type="match status" value="1"/>
</dbReference>
<proteinExistence type="predicted"/>
<dbReference type="Gene3D" id="1.10.1060.10">
    <property type="entry name" value="Alpha-helical ferredoxin"/>
    <property type="match status" value="1"/>
</dbReference>
<dbReference type="PRINTS" id="PR00419">
    <property type="entry name" value="ADXRDTASE"/>
</dbReference>
<dbReference type="InterPro" id="IPR028261">
    <property type="entry name" value="DPD_II"/>
</dbReference>
<name>A0A1H2PYF4_9BACL</name>
<dbReference type="Pfam" id="PF14691">
    <property type="entry name" value="Fer4_20"/>
    <property type="match status" value="1"/>
</dbReference>
<dbReference type="AlphaFoldDB" id="A0A1H2PYF4"/>
<feature type="domain" description="FAD/NAD(P)-binding" evidence="5">
    <location>
        <begin position="154"/>
        <end position="472"/>
    </location>
</feature>
<dbReference type="GO" id="GO:0051536">
    <property type="term" value="F:iron-sulfur cluster binding"/>
    <property type="evidence" value="ECO:0007669"/>
    <property type="project" value="InterPro"/>
</dbReference>
<evidence type="ECO:0000259" key="5">
    <source>
        <dbReference type="Pfam" id="PF07992"/>
    </source>
</evidence>
<keyword evidence="2" id="KW-0560">Oxidoreductase</keyword>
<evidence type="ECO:0000259" key="6">
    <source>
        <dbReference type="Pfam" id="PF14691"/>
    </source>
</evidence>
<dbReference type="InterPro" id="IPR051394">
    <property type="entry name" value="Glutamate_Synthase"/>
</dbReference>
<gene>
    <name evidence="7" type="ORF">SAMN05444487_10119</name>
</gene>
<keyword evidence="1" id="KW-0028">Amino-acid biosynthesis</keyword>
<dbReference type="InterPro" id="IPR006005">
    <property type="entry name" value="Glut_synth_ssu1"/>
</dbReference>
<dbReference type="Gene3D" id="3.50.50.60">
    <property type="entry name" value="FAD/NAD(P)-binding domain"/>
    <property type="match status" value="3"/>
</dbReference>
<evidence type="ECO:0000256" key="4">
    <source>
        <dbReference type="ARBA" id="ARBA00029440"/>
    </source>
</evidence>
<evidence type="ECO:0000313" key="8">
    <source>
        <dbReference type="Proteomes" id="UP000198534"/>
    </source>
</evidence>
<feature type="domain" description="Dihydroprymidine dehydrogenase" evidence="6">
    <location>
        <begin position="24"/>
        <end position="139"/>
    </location>
</feature>
<dbReference type="RefSeq" id="WP_091734460.1">
    <property type="nucleotide sequence ID" value="NZ_FNNQ01000001.1"/>
</dbReference>
<dbReference type="GO" id="GO:0016639">
    <property type="term" value="F:oxidoreductase activity, acting on the CH-NH2 group of donors, NAD or NADP as acceptor"/>
    <property type="evidence" value="ECO:0007669"/>
    <property type="project" value="InterPro"/>
</dbReference>
<dbReference type="InterPro" id="IPR036188">
    <property type="entry name" value="FAD/NAD-bd_sf"/>
</dbReference>
<protein>
    <submittedName>
        <fullName evidence="7">Glutamate synthase (NADPH) small subunit</fullName>
    </submittedName>
</protein>
<dbReference type="InterPro" id="IPR009051">
    <property type="entry name" value="Helical_ferredxn"/>
</dbReference>
<evidence type="ECO:0000256" key="3">
    <source>
        <dbReference type="ARBA" id="ARBA00023164"/>
    </source>
</evidence>
<dbReference type="NCBIfam" id="TIGR01317">
    <property type="entry name" value="GOGAT_sm_gam"/>
    <property type="match status" value="1"/>
</dbReference>
<dbReference type="PANTHER" id="PTHR43100">
    <property type="entry name" value="GLUTAMATE SYNTHASE [NADPH] SMALL CHAIN"/>
    <property type="match status" value="1"/>
</dbReference>
<dbReference type="PANTHER" id="PTHR43100:SF1">
    <property type="entry name" value="GLUTAMATE SYNTHASE [NADPH] SMALL CHAIN"/>
    <property type="match status" value="1"/>
</dbReference>
<keyword evidence="3" id="KW-0314">Glutamate biosynthesis</keyword>
<dbReference type="SUPFAM" id="SSF46548">
    <property type="entry name" value="alpha-helical ferredoxin"/>
    <property type="match status" value="1"/>
</dbReference>
<dbReference type="Proteomes" id="UP000198534">
    <property type="component" value="Unassembled WGS sequence"/>
</dbReference>
<dbReference type="OrthoDB" id="9803192at2"/>
<accession>A0A1H2PYF4</accession>
<dbReference type="GO" id="GO:0006537">
    <property type="term" value="P:glutamate biosynthetic process"/>
    <property type="evidence" value="ECO:0007669"/>
    <property type="project" value="UniProtKB-KW"/>
</dbReference>
<keyword evidence="8" id="KW-1185">Reference proteome</keyword>